<evidence type="ECO:0000313" key="2">
    <source>
        <dbReference type="WBParaSite" id="SPAL_0000313450.1"/>
    </source>
</evidence>
<keyword evidence="1" id="KW-1185">Reference proteome</keyword>
<reference evidence="2" key="1">
    <citation type="submission" date="2017-02" db="UniProtKB">
        <authorList>
            <consortium name="WormBaseParasite"/>
        </authorList>
    </citation>
    <scope>IDENTIFICATION</scope>
</reference>
<accession>A0A0N5BAS0</accession>
<organism evidence="1 2">
    <name type="scientific">Strongyloides papillosus</name>
    <name type="common">Intestinal threadworm</name>
    <dbReference type="NCBI Taxonomy" id="174720"/>
    <lineage>
        <taxon>Eukaryota</taxon>
        <taxon>Metazoa</taxon>
        <taxon>Ecdysozoa</taxon>
        <taxon>Nematoda</taxon>
        <taxon>Chromadorea</taxon>
        <taxon>Rhabditida</taxon>
        <taxon>Tylenchina</taxon>
        <taxon>Panagrolaimomorpha</taxon>
        <taxon>Strongyloidoidea</taxon>
        <taxon>Strongyloididae</taxon>
        <taxon>Strongyloides</taxon>
    </lineage>
</organism>
<dbReference type="WBParaSite" id="SPAL_0000313450.1">
    <property type="protein sequence ID" value="SPAL_0000313450.1"/>
    <property type="gene ID" value="SPAL_0000313450"/>
</dbReference>
<dbReference type="AlphaFoldDB" id="A0A0N5BAS0"/>
<dbReference type="Proteomes" id="UP000046392">
    <property type="component" value="Unplaced"/>
</dbReference>
<proteinExistence type="predicted"/>
<evidence type="ECO:0000313" key="1">
    <source>
        <dbReference type="Proteomes" id="UP000046392"/>
    </source>
</evidence>
<protein>
    <submittedName>
        <fullName evidence="2">Uncharacterized protein</fullName>
    </submittedName>
</protein>
<name>A0A0N5BAS0_STREA</name>
<sequence>MKLFSYVNETVYIKERGEYITECCRGPRLLYISSFIRFLKNYQIPLTWLDILYRHTEYYLLLS</sequence>